<reference evidence="2" key="1">
    <citation type="submission" date="2023-08" db="EMBL/GenBank/DDBJ databases">
        <authorList>
            <person name="Chen Y."/>
            <person name="Shah S."/>
            <person name="Dougan E. K."/>
            <person name="Thang M."/>
            <person name="Chan C."/>
        </authorList>
    </citation>
    <scope>NUCLEOTIDE SEQUENCE</scope>
</reference>
<name>A0AA36HSN1_9DINO</name>
<gene>
    <name evidence="2" type="ORF">EVOR1521_LOCUS3699</name>
</gene>
<evidence type="ECO:0000256" key="1">
    <source>
        <dbReference type="PROSITE-ProRule" id="PRU00339"/>
    </source>
</evidence>
<keyword evidence="3" id="KW-1185">Reference proteome</keyword>
<dbReference type="SMART" id="SM00028">
    <property type="entry name" value="TPR"/>
    <property type="match status" value="2"/>
</dbReference>
<accession>A0AA36HSN1</accession>
<dbReference type="AlphaFoldDB" id="A0AA36HSN1"/>
<keyword evidence="1" id="KW-0802">TPR repeat</keyword>
<dbReference type="Gene3D" id="1.25.40.10">
    <property type="entry name" value="Tetratricopeptide repeat domain"/>
    <property type="match status" value="1"/>
</dbReference>
<dbReference type="InterPro" id="IPR019734">
    <property type="entry name" value="TPR_rpt"/>
</dbReference>
<evidence type="ECO:0008006" key="4">
    <source>
        <dbReference type="Google" id="ProtNLM"/>
    </source>
</evidence>
<dbReference type="InterPro" id="IPR011990">
    <property type="entry name" value="TPR-like_helical_dom_sf"/>
</dbReference>
<feature type="repeat" description="TPR" evidence="1">
    <location>
        <begin position="25"/>
        <end position="58"/>
    </location>
</feature>
<comment type="caution">
    <text evidence="2">The sequence shown here is derived from an EMBL/GenBank/DDBJ whole genome shotgun (WGS) entry which is preliminary data.</text>
</comment>
<dbReference type="EMBL" id="CAUJNA010000229">
    <property type="protein sequence ID" value="CAJ1374065.1"/>
    <property type="molecule type" value="Genomic_DNA"/>
</dbReference>
<dbReference type="Proteomes" id="UP001178507">
    <property type="component" value="Unassembled WGS sequence"/>
</dbReference>
<dbReference type="SUPFAM" id="SSF48452">
    <property type="entry name" value="TPR-like"/>
    <property type="match status" value="1"/>
</dbReference>
<sequence length="230" mass="25694">MLPWSRPEALLQLRAVEPHEQILRAKVLSNLGQCFLATEEYEEAEKHYSEAYDLFASTVGKRSPLFGMQAWACGNLRMAQRHFADAAFLLGEALYVEVVKDGLSVSEMAKLMDQILHCMDQLRSGDEALHTIANLEPVKRALNDLIEDPRWDELDETLDLAVLSHKMALVYVAARWPGGCEEQAASYFNARAVAVLKQSDASEARQWLLQAQAIQSIQSAVLGHARTGQQ</sequence>
<dbReference type="PROSITE" id="PS50005">
    <property type="entry name" value="TPR"/>
    <property type="match status" value="1"/>
</dbReference>
<protein>
    <recommendedName>
        <fullName evidence="4">Tetratricopeptide repeat protein</fullName>
    </recommendedName>
</protein>
<organism evidence="2 3">
    <name type="scientific">Effrenium voratum</name>
    <dbReference type="NCBI Taxonomy" id="2562239"/>
    <lineage>
        <taxon>Eukaryota</taxon>
        <taxon>Sar</taxon>
        <taxon>Alveolata</taxon>
        <taxon>Dinophyceae</taxon>
        <taxon>Suessiales</taxon>
        <taxon>Symbiodiniaceae</taxon>
        <taxon>Effrenium</taxon>
    </lineage>
</organism>
<evidence type="ECO:0000313" key="2">
    <source>
        <dbReference type="EMBL" id="CAJ1374065.1"/>
    </source>
</evidence>
<evidence type="ECO:0000313" key="3">
    <source>
        <dbReference type="Proteomes" id="UP001178507"/>
    </source>
</evidence>
<proteinExistence type="predicted"/>